<evidence type="ECO:0000259" key="2">
    <source>
        <dbReference type="Pfam" id="PF06985"/>
    </source>
</evidence>
<evidence type="ECO:0000313" key="3">
    <source>
        <dbReference type="EMBL" id="OCH86591.1"/>
    </source>
</evidence>
<dbReference type="OrthoDB" id="2426273at2759"/>
<reference evidence="3 4" key="1">
    <citation type="submission" date="2016-07" db="EMBL/GenBank/DDBJ databases">
        <title>Draft genome of the white-rot fungus Obba rivulosa 3A-2.</title>
        <authorList>
            <consortium name="DOE Joint Genome Institute"/>
            <person name="Miettinen O."/>
            <person name="Riley R."/>
            <person name="Acob R."/>
            <person name="Barry K."/>
            <person name="Cullen D."/>
            <person name="De Vries R."/>
            <person name="Hainaut M."/>
            <person name="Hatakka A."/>
            <person name="Henrissat B."/>
            <person name="Hilden K."/>
            <person name="Kuo R."/>
            <person name="Labutti K."/>
            <person name="Lipzen A."/>
            <person name="Makela M.R."/>
            <person name="Sandor L."/>
            <person name="Spatafora J.W."/>
            <person name="Grigoriev I.V."/>
            <person name="Hibbett D.S."/>
        </authorList>
    </citation>
    <scope>NUCLEOTIDE SEQUENCE [LARGE SCALE GENOMIC DNA]</scope>
    <source>
        <strain evidence="3 4">3A-2</strain>
    </source>
</reference>
<dbReference type="PANTHER" id="PTHR39596:SF2">
    <property type="entry name" value="HET DOMAIN PROTEIN (AFU_ORTHOLOGUE AFUA_1G17550)-RELATED"/>
    <property type="match status" value="1"/>
</dbReference>
<protein>
    <recommendedName>
        <fullName evidence="2">Heterokaryon incompatibility domain-containing protein</fullName>
    </recommendedName>
</protein>
<feature type="region of interest" description="Disordered" evidence="1">
    <location>
        <begin position="87"/>
        <end position="165"/>
    </location>
</feature>
<evidence type="ECO:0000256" key="1">
    <source>
        <dbReference type="SAM" id="MobiDB-lite"/>
    </source>
</evidence>
<name>A0A8E2DH40_9APHY</name>
<dbReference type="PANTHER" id="PTHR39596">
    <property type="match status" value="1"/>
</dbReference>
<sequence>MGFLWSTYSAAKVVCEILWGILWSRYGTPTGFLCSTYSAAKSVCEILCRVAWYGCGMPMAFLWSTYSASKCMYENLQGAMRSHYDRLPGRKRPEASVPPELDEPQESPSAAANGEGCDVPGLDSTTPECADDAGVARSSPPRPTLAPVVDHEIGGTPHLSQSKEQAYPFEIEITKGKDVGDTSSNVIPHKTEARLNIGSDTVCPVPTSKPTNFITLEVPWLNGKHDGYRLSSFLGYEELRYSRAHLDEVPFAERAALHQSHLTFGLIEAVTQQKIPECYLLRRVAPGMSFLTTDNLRHILRDWINRIHKLEHTDVHAHSQWIESVHETLSIALDLFLLETQSSPKSVFNKSGLSQPDVDSILCMIAGIIEALVMTSSHFGRQPPDAIWSRAFVGPVAERYRTKLARRGWCPFTIHMLSTKLCTLGFATTCQPSIRRGVGHRQCTRDACVINTIDTTKYSNSHIEPGCSCPYLKPSVDEVIGHLSNGSIPVITVRVSPNNAIPVNSCLCPRHFRDGTVLDAICTSTIDTPYVAISHVWADGLGSTTEVGLPTCQLRWVTSTARRLVPGGAIWLDGLCVPKEKESRKRAIGLMGKTYRDAAVVLVLDSGIQSCSVKAPIAERLLRIVTSGWMQRLWTLQEAVLARRIVFQFADGFTDIQTLVSEADFADPVEWTLISGVGLLVKEYVENSNSNGCGIGYVVRSLHWRSTSKLEDETLAIASLLNVSAYELVQLSPEERMERLLLMVKNVQSNIAFLGGQKLDKPGFRWATKSFITRGEKQIAVRQRDAICTAEGLHATFFSFAFETTSFKKRWIIRDTSKSDPKYFHVNDVTKFKEQITTAFSCNAIIFEFPQVGLVNVGAAVLFDRDNNNAAVEGSRLKCIYVRRLRITQIDEGSIASDAGGDQIIDIRSAGMVTVCLS</sequence>
<gene>
    <name evidence="3" type="ORF">OBBRIDRAFT_890380</name>
</gene>
<accession>A0A8E2DH40</accession>
<evidence type="ECO:0000313" key="4">
    <source>
        <dbReference type="Proteomes" id="UP000250043"/>
    </source>
</evidence>
<dbReference type="EMBL" id="KV722520">
    <property type="protein sequence ID" value="OCH86591.1"/>
    <property type="molecule type" value="Genomic_DNA"/>
</dbReference>
<organism evidence="3 4">
    <name type="scientific">Obba rivulosa</name>
    <dbReference type="NCBI Taxonomy" id="1052685"/>
    <lineage>
        <taxon>Eukaryota</taxon>
        <taxon>Fungi</taxon>
        <taxon>Dikarya</taxon>
        <taxon>Basidiomycota</taxon>
        <taxon>Agaricomycotina</taxon>
        <taxon>Agaricomycetes</taxon>
        <taxon>Polyporales</taxon>
        <taxon>Gelatoporiaceae</taxon>
        <taxon>Obba</taxon>
    </lineage>
</organism>
<feature type="domain" description="Heterokaryon incompatibility" evidence="2">
    <location>
        <begin position="530"/>
        <end position="608"/>
    </location>
</feature>
<dbReference type="Proteomes" id="UP000250043">
    <property type="component" value="Unassembled WGS sequence"/>
</dbReference>
<proteinExistence type="predicted"/>
<dbReference type="AlphaFoldDB" id="A0A8E2DH40"/>
<dbReference type="InterPro" id="IPR010730">
    <property type="entry name" value="HET"/>
</dbReference>
<keyword evidence="4" id="KW-1185">Reference proteome</keyword>
<dbReference type="Pfam" id="PF06985">
    <property type="entry name" value="HET"/>
    <property type="match status" value="1"/>
</dbReference>